<feature type="transmembrane region" description="Helical" evidence="7">
    <location>
        <begin position="115"/>
        <end position="137"/>
    </location>
</feature>
<feature type="compositionally biased region" description="Low complexity" evidence="6">
    <location>
        <begin position="593"/>
        <end position="604"/>
    </location>
</feature>
<evidence type="ECO:0000256" key="5">
    <source>
        <dbReference type="ARBA" id="ARBA00023136"/>
    </source>
</evidence>
<keyword evidence="3 7" id="KW-0812">Transmembrane</keyword>
<evidence type="ECO:0000256" key="4">
    <source>
        <dbReference type="ARBA" id="ARBA00022989"/>
    </source>
</evidence>
<evidence type="ECO:0000256" key="2">
    <source>
        <dbReference type="ARBA" id="ARBA00022475"/>
    </source>
</evidence>
<dbReference type="PANTHER" id="PTHR37937">
    <property type="entry name" value="CONJUGATIVE TRANSFER: DNA TRANSPORT"/>
    <property type="match status" value="1"/>
</dbReference>
<evidence type="ECO:0000256" key="7">
    <source>
        <dbReference type="SAM" id="Phobius"/>
    </source>
</evidence>
<comment type="subcellular location">
    <subcellularLocation>
        <location evidence="1">Cell membrane</location>
        <topology evidence="1">Multi-pass membrane protein</topology>
    </subcellularLocation>
</comment>
<organism evidence="9 10">
    <name type="scientific">Novosphingobium soli</name>
    <dbReference type="NCBI Taxonomy" id="574956"/>
    <lineage>
        <taxon>Bacteria</taxon>
        <taxon>Pseudomonadati</taxon>
        <taxon>Pseudomonadota</taxon>
        <taxon>Alphaproteobacteria</taxon>
        <taxon>Sphingomonadales</taxon>
        <taxon>Sphingomonadaceae</taxon>
        <taxon>Novosphingobium</taxon>
    </lineage>
</organism>
<dbReference type="EMBL" id="JBHLWK010000006">
    <property type="protein sequence ID" value="MFC0203307.1"/>
    <property type="molecule type" value="Genomic_DNA"/>
</dbReference>
<keyword evidence="4 7" id="KW-1133">Transmembrane helix</keyword>
<dbReference type="PANTHER" id="PTHR37937:SF1">
    <property type="entry name" value="CONJUGATIVE TRANSFER: DNA TRANSPORT"/>
    <property type="match status" value="1"/>
</dbReference>
<reference evidence="9 10" key="1">
    <citation type="submission" date="2024-09" db="EMBL/GenBank/DDBJ databases">
        <authorList>
            <person name="Sun Q."/>
            <person name="Mori K."/>
        </authorList>
    </citation>
    <scope>NUCLEOTIDE SEQUENCE [LARGE SCALE GENOMIC DNA]</scope>
    <source>
        <strain evidence="9 10">CCM 7706</strain>
    </source>
</reference>
<dbReference type="GO" id="GO:0003677">
    <property type="term" value="F:DNA binding"/>
    <property type="evidence" value="ECO:0007669"/>
    <property type="project" value="UniProtKB-KW"/>
</dbReference>
<dbReference type="InterPro" id="IPR019476">
    <property type="entry name" value="T4SS_TraD_DNA-bd"/>
</dbReference>
<dbReference type="Proteomes" id="UP001589798">
    <property type="component" value="Unassembled WGS sequence"/>
</dbReference>
<dbReference type="InterPro" id="IPR051539">
    <property type="entry name" value="T4SS-coupling_protein"/>
</dbReference>
<feature type="transmembrane region" description="Helical" evidence="7">
    <location>
        <begin position="29"/>
        <end position="50"/>
    </location>
</feature>
<keyword evidence="2" id="KW-1003">Cell membrane</keyword>
<evidence type="ECO:0000256" key="1">
    <source>
        <dbReference type="ARBA" id="ARBA00004651"/>
    </source>
</evidence>
<evidence type="ECO:0000313" key="9">
    <source>
        <dbReference type="EMBL" id="MFC0203307.1"/>
    </source>
</evidence>
<dbReference type="SUPFAM" id="SSF52540">
    <property type="entry name" value="P-loop containing nucleoside triphosphate hydrolases"/>
    <property type="match status" value="1"/>
</dbReference>
<gene>
    <name evidence="9" type="ORF">ACFFJC_03375</name>
</gene>
<evidence type="ECO:0000313" key="10">
    <source>
        <dbReference type="Proteomes" id="UP001589798"/>
    </source>
</evidence>
<keyword evidence="10" id="KW-1185">Reference proteome</keyword>
<dbReference type="InterPro" id="IPR027417">
    <property type="entry name" value="P-loop_NTPase"/>
</dbReference>
<evidence type="ECO:0000256" key="3">
    <source>
        <dbReference type="ARBA" id="ARBA00022692"/>
    </source>
</evidence>
<dbReference type="CDD" id="cd01127">
    <property type="entry name" value="TrwB_TraG_TraD_VirD4"/>
    <property type="match status" value="1"/>
</dbReference>
<keyword evidence="5 7" id="KW-0472">Membrane</keyword>
<accession>A0ABV6CRE5</accession>
<evidence type="ECO:0000256" key="6">
    <source>
        <dbReference type="SAM" id="MobiDB-lite"/>
    </source>
</evidence>
<feature type="domain" description="Type IV secretion system coupling protein TraD DNA-binding" evidence="8">
    <location>
        <begin position="173"/>
        <end position="553"/>
    </location>
</feature>
<evidence type="ECO:0000259" key="8">
    <source>
        <dbReference type="Pfam" id="PF10412"/>
    </source>
</evidence>
<protein>
    <submittedName>
        <fullName evidence="9">Type IV secretion system DNA-binding domain-containing protein</fullName>
    </submittedName>
</protein>
<comment type="caution">
    <text evidence="9">The sequence shown here is derived from an EMBL/GenBank/DDBJ whole genome shotgun (WGS) entry which is preliminary data.</text>
</comment>
<sequence>MSIFRNDTLGSWTRGGQAIVHNVRMTTQVFFQTVIAGIVLWAMGTGWYAFEKSNEYQRFVLVKMAEASFKADTARGTSDPMLFRTRDGRQYWTSADALLDSNIGKQSLRKLEKDLIHGAAIAGIGALAALVFAWFYFTRTGRGLGSNEYLRGARFGTTSEIRRALRGQKKGVLTIGGVTVPDAFEPEHILLVGAPGTGKTNLITTMLEGVRKAGKRAIVYDTAGSFVEKFYRPGTDILLNPLDRRTDIWSPWVDVPQEYHYDQIAESTIPDKLGDPFWSKAARGTLVAVLRKLAKQKHTLISVLLDRVLRSTLADLAAYVKGTDAAAFISAEGERTSAGVQAELASVMRSFAYLDDTEDGFSIRKWVENEKDDSWLFVTVKADQLPSLRPLITVWLDIAISAIMSLTPDRDRRLYVVIDELPTLQKLPSLSDFLARARKYGGCGILGFQSYPQLNATYGKEDAAAITGYCSTWVALRANDTDTAELVSKNLGRVEQVEANEGMSYGVNDMRDGVNLSRMQVTRPLVMDTEVNHLPNLSGFLRFGRNLPVVRFTDRFNPLPSVAPAFVERTDPPKRLPLGKAIISQAWARRRAIQAQQAAARQGRPPVPPAAPGAASSPGKVQDDLFSGPNDQPPANEPTGVPGPEEAARPEEAFGPPEPIAPDMVDDGAPITDPADPPDDENVVASPVPLLGAARGTIRVKLSSHGRSEGPREKAKPA</sequence>
<feature type="compositionally biased region" description="Basic and acidic residues" evidence="6">
    <location>
        <begin position="706"/>
        <end position="718"/>
    </location>
</feature>
<proteinExistence type="predicted"/>
<feature type="region of interest" description="Disordered" evidence="6">
    <location>
        <begin position="593"/>
        <end position="718"/>
    </location>
</feature>
<dbReference type="Pfam" id="PF10412">
    <property type="entry name" value="TrwB_AAD_bind"/>
    <property type="match status" value="1"/>
</dbReference>
<name>A0ABV6CRE5_9SPHN</name>
<keyword evidence="9" id="KW-0238">DNA-binding</keyword>
<dbReference type="Gene3D" id="3.40.50.300">
    <property type="entry name" value="P-loop containing nucleotide triphosphate hydrolases"/>
    <property type="match status" value="2"/>
</dbReference>
<dbReference type="RefSeq" id="WP_379486069.1">
    <property type="nucleotide sequence ID" value="NZ_JBHLWK010000006.1"/>
</dbReference>